<proteinExistence type="predicted"/>
<name>A0ABQ9H8J1_9NEOP</name>
<evidence type="ECO:0000313" key="2">
    <source>
        <dbReference type="Proteomes" id="UP001159363"/>
    </source>
</evidence>
<dbReference type="Proteomes" id="UP001159363">
    <property type="component" value="Chromosome 5"/>
</dbReference>
<keyword evidence="2" id="KW-1185">Reference proteome</keyword>
<gene>
    <name evidence="1" type="ORF">PR048_017090</name>
</gene>
<organism evidence="1 2">
    <name type="scientific">Dryococelus australis</name>
    <dbReference type="NCBI Taxonomy" id="614101"/>
    <lineage>
        <taxon>Eukaryota</taxon>
        <taxon>Metazoa</taxon>
        <taxon>Ecdysozoa</taxon>
        <taxon>Arthropoda</taxon>
        <taxon>Hexapoda</taxon>
        <taxon>Insecta</taxon>
        <taxon>Pterygota</taxon>
        <taxon>Neoptera</taxon>
        <taxon>Polyneoptera</taxon>
        <taxon>Phasmatodea</taxon>
        <taxon>Verophasmatodea</taxon>
        <taxon>Anareolatae</taxon>
        <taxon>Phasmatidae</taxon>
        <taxon>Eurycanthinae</taxon>
        <taxon>Dryococelus</taxon>
    </lineage>
</organism>
<dbReference type="EMBL" id="JARBHB010000006">
    <property type="protein sequence ID" value="KAJ8880620.1"/>
    <property type="molecule type" value="Genomic_DNA"/>
</dbReference>
<accession>A0ABQ9H8J1</accession>
<comment type="caution">
    <text evidence="1">The sequence shown here is derived from an EMBL/GenBank/DDBJ whole genome shotgun (WGS) entry which is preliminary data.</text>
</comment>
<reference evidence="1 2" key="1">
    <citation type="submission" date="2023-02" db="EMBL/GenBank/DDBJ databases">
        <title>LHISI_Scaffold_Assembly.</title>
        <authorList>
            <person name="Stuart O.P."/>
            <person name="Cleave R."/>
            <person name="Magrath M.J.L."/>
            <person name="Mikheyev A.S."/>
        </authorList>
    </citation>
    <scope>NUCLEOTIDE SEQUENCE [LARGE SCALE GENOMIC DNA]</scope>
    <source>
        <strain evidence="1">Daus_M_001</strain>
        <tissue evidence="1">Leg muscle</tissue>
    </source>
</reference>
<dbReference type="Gene3D" id="3.30.70.1820">
    <property type="entry name" value="L1 transposable element, RRM domain"/>
    <property type="match status" value="1"/>
</dbReference>
<evidence type="ECO:0000313" key="1">
    <source>
        <dbReference type="EMBL" id="KAJ8880620.1"/>
    </source>
</evidence>
<sequence>MLKEVSKRLEEFEQQVYQHLKELQDRHASVVQERPKSTNSEDISRMQEVATFSVNFQKQLDIIRKELQAVSDSVLRQEERIDELEQYSRRNCLLFHGFAEKPGENVTDAVLKIIKETLNINIEQSAIDCAHRIGKPIRYVAQAVKEGRRSIIVKFVS</sequence>
<protein>
    <submittedName>
        <fullName evidence="1">Uncharacterized protein</fullName>
    </submittedName>
</protein>